<organism evidence="5 6">
    <name type="scientific">Micromonospora polyrhachis</name>
    <dbReference type="NCBI Taxonomy" id="1282883"/>
    <lineage>
        <taxon>Bacteria</taxon>
        <taxon>Bacillati</taxon>
        <taxon>Actinomycetota</taxon>
        <taxon>Actinomycetes</taxon>
        <taxon>Micromonosporales</taxon>
        <taxon>Micromonosporaceae</taxon>
        <taxon>Micromonospora</taxon>
    </lineage>
</organism>
<name>A0A7W7SRE0_9ACTN</name>
<dbReference type="PANTHER" id="PTHR43046:SF12">
    <property type="entry name" value="GDP-MANNOSE MANNOSYL HYDROLASE"/>
    <property type="match status" value="1"/>
</dbReference>
<dbReference type="InterPro" id="IPR000086">
    <property type="entry name" value="NUDIX_hydrolase_dom"/>
</dbReference>
<sequence length="160" mass="17668">MSTPSGDYTATLPRKRMGAAVLFTDAGGRALLVEPVYKNYWEIVGGCVDADESPRQAAVREVKEELGKSIVPGRLLVTDWVPPRPGRTEGVMFVYDGGALDEVGTADIHLPPEELSSWAWCTEEQIRERMSELLARRVIAALRARAEGTMVDLENGFHMH</sequence>
<proteinExistence type="predicted"/>
<protein>
    <submittedName>
        <fullName evidence="5">8-oxo-dGTP pyrophosphatase MutT (NUDIX family)</fullName>
    </submittedName>
</protein>
<reference evidence="5 6" key="1">
    <citation type="submission" date="2020-08" db="EMBL/GenBank/DDBJ databases">
        <title>Sequencing the genomes of 1000 actinobacteria strains.</title>
        <authorList>
            <person name="Klenk H.-P."/>
        </authorList>
    </citation>
    <scope>NUCLEOTIDE SEQUENCE [LARGE SCALE GENOMIC DNA]</scope>
    <source>
        <strain evidence="5 6">DSM 45886</strain>
    </source>
</reference>
<dbReference type="EMBL" id="JACHJW010000001">
    <property type="protein sequence ID" value="MBB4958887.1"/>
    <property type="molecule type" value="Genomic_DNA"/>
</dbReference>
<dbReference type="Gene3D" id="3.90.79.10">
    <property type="entry name" value="Nucleoside Triphosphate Pyrophosphohydrolase"/>
    <property type="match status" value="1"/>
</dbReference>
<dbReference type="PROSITE" id="PS51462">
    <property type="entry name" value="NUDIX"/>
    <property type="match status" value="1"/>
</dbReference>
<dbReference type="Proteomes" id="UP000578819">
    <property type="component" value="Unassembled WGS sequence"/>
</dbReference>
<feature type="domain" description="Nudix hydrolase" evidence="4">
    <location>
        <begin position="13"/>
        <end position="146"/>
    </location>
</feature>
<keyword evidence="3" id="KW-0460">Magnesium</keyword>
<accession>A0A7W7SRE0</accession>
<comment type="cofactor">
    <cofactor evidence="1">
        <name>Mg(2+)</name>
        <dbReference type="ChEBI" id="CHEBI:18420"/>
    </cofactor>
</comment>
<dbReference type="GO" id="GO:0016787">
    <property type="term" value="F:hydrolase activity"/>
    <property type="evidence" value="ECO:0007669"/>
    <property type="project" value="UniProtKB-KW"/>
</dbReference>
<dbReference type="CDD" id="cd18876">
    <property type="entry name" value="NUDIX_Hydrolase"/>
    <property type="match status" value="1"/>
</dbReference>
<evidence type="ECO:0000313" key="6">
    <source>
        <dbReference type="Proteomes" id="UP000578819"/>
    </source>
</evidence>
<evidence type="ECO:0000256" key="3">
    <source>
        <dbReference type="ARBA" id="ARBA00022842"/>
    </source>
</evidence>
<dbReference type="RefSeq" id="WP_312882083.1">
    <property type="nucleotide sequence ID" value="NZ_JACHJW010000001.1"/>
</dbReference>
<dbReference type="Pfam" id="PF00293">
    <property type="entry name" value="NUDIX"/>
    <property type="match status" value="1"/>
</dbReference>
<dbReference type="PROSITE" id="PS00893">
    <property type="entry name" value="NUDIX_BOX"/>
    <property type="match status" value="1"/>
</dbReference>
<dbReference type="PANTHER" id="PTHR43046">
    <property type="entry name" value="GDP-MANNOSE MANNOSYL HYDROLASE"/>
    <property type="match status" value="1"/>
</dbReference>
<dbReference type="InterPro" id="IPR015797">
    <property type="entry name" value="NUDIX_hydrolase-like_dom_sf"/>
</dbReference>
<keyword evidence="6" id="KW-1185">Reference proteome</keyword>
<evidence type="ECO:0000259" key="4">
    <source>
        <dbReference type="PROSITE" id="PS51462"/>
    </source>
</evidence>
<dbReference type="AlphaFoldDB" id="A0A7W7SRE0"/>
<gene>
    <name evidence="5" type="ORF">FHR38_002620</name>
</gene>
<keyword evidence="2" id="KW-0378">Hydrolase</keyword>
<comment type="caution">
    <text evidence="5">The sequence shown here is derived from an EMBL/GenBank/DDBJ whole genome shotgun (WGS) entry which is preliminary data.</text>
</comment>
<evidence type="ECO:0000256" key="2">
    <source>
        <dbReference type="ARBA" id="ARBA00022801"/>
    </source>
</evidence>
<dbReference type="SUPFAM" id="SSF55811">
    <property type="entry name" value="Nudix"/>
    <property type="match status" value="1"/>
</dbReference>
<dbReference type="InterPro" id="IPR020084">
    <property type="entry name" value="NUDIX_hydrolase_CS"/>
</dbReference>
<evidence type="ECO:0000313" key="5">
    <source>
        <dbReference type="EMBL" id="MBB4958887.1"/>
    </source>
</evidence>
<evidence type="ECO:0000256" key="1">
    <source>
        <dbReference type="ARBA" id="ARBA00001946"/>
    </source>
</evidence>